<dbReference type="PANTHER" id="PTHR11496">
    <property type="entry name" value="ALCOHOL DEHYDROGENASE"/>
    <property type="match status" value="1"/>
</dbReference>
<dbReference type="GO" id="GO:0005739">
    <property type="term" value="C:mitochondrion"/>
    <property type="evidence" value="ECO:0007669"/>
    <property type="project" value="TreeGrafter"/>
</dbReference>
<dbReference type="PANTHER" id="PTHR11496:SF83">
    <property type="entry name" value="HYDROXYACID-OXOACID TRANSHYDROGENASE, MITOCHONDRIAL"/>
    <property type="match status" value="1"/>
</dbReference>
<dbReference type="GO" id="GO:0004022">
    <property type="term" value="F:alcohol dehydrogenase (NAD+) activity"/>
    <property type="evidence" value="ECO:0007669"/>
    <property type="project" value="TreeGrafter"/>
</dbReference>
<sequence length="460" mass="51560">MKEKVLLLLYSVLLCNFKILITQIIGKFKMEKKHEEIAFYETDVAKNLMGMFRGRAVEGIRSNFIVGHIYAGKSGLTQISGNLAYLIKKEERRALIITDVFTKKFAGKVMKSLDHIDMVSRVWSGVEAEVPLYTIDEGVKICEEFKPKVLIAIGGGSVIDAAKILLLKYEKPKANIYGIIPFIPLGLRKKVNYLVAIPTTSGTGSEVTIYSIFTNVNRDPPKKIELSHPELIPDYVILDTDFVKDMPPFLTMATGLDAFSHAIGSYISGWGGPLIDALNTSAIKEIIKYLPRAYKYGAKDLEAREHMQWAALIAGMGFNNSKLGIDHSLGHSFGGVFNIHHGLSVGIFLPYTITFQAKVSDRWKDLCPIFNVESVGKNRNILLGEFVQKVKNFILSIGGSIIIKDLKNPVISEEKFKQKLEILTKYAESDGITLLSTRYINKELFKKIFEYAWDGKDIDF</sequence>
<keyword evidence="1" id="KW-0560">Oxidoreductase</keyword>
<dbReference type="InterPro" id="IPR001670">
    <property type="entry name" value="ADH_Fe/GldA"/>
</dbReference>
<feature type="domain" description="Alcohol dehydrogenase iron-type/glycerol dehydrogenase GldA" evidence="2">
    <location>
        <begin position="82"/>
        <end position="240"/>
    </location>
</feature>
<dbReference type="SUPFAM" id="SSF56796">
    <property type="entry name" value="Dehydroquinate synthase-like"/>
    <property type="match status" value="1"/>
</dbReference>
<dbReference type="Gene3D" id="1.20.1090.10">
    <property type="entry name" value="Dehydroquinate synthase-like - alpha domain"/>
    <property type="match status" value="1"/>
</dbReference>
<dbReference type="EMBL" id="LAZR01009831">
    <property type="protein sequence ID" value="KKM70363.1"/>
    <property type="molecule type" value="Genomic_DNA"/>
</dbReference>
<evidence type="ECO:0000259" key="3">
    <source>
        <dbReference type="Pfam" id="PF25137"/>
    </source>
</evidence>
<dbReference type="Pfam" id="PF00465">
    <property type="entry name" value="Fe-ADH"/>
    <property type="match status" value="1"/>
</dbReference>
<dbReference type="InterPro" id="IPR039697">
    <property type="entry name" value="Alcohol_dehydrogenase_Fe"/>
</dbReference>
<evidence type="ECO:0000256" key="1">
    <source>
        <dbReference type="ARBA" id="ARBA00023002"/>
    </source>
</evidence>
<dbReference type="AlphaFoldDB" id="A0A0F9JL73"/>
<accession>A0A0F9JL73</accession>
<reference evidence="4" key="1">
    <citation type="journal article" date="2015" name="Nature">
        <title>Complex archaea that bridge the gap between prokaryotes and eukaryotes.</title>
        <authorList>
            <person name="Spang A."/>
            <person name="Saw J.H."/>
            <person name="Jorgensen S.L."/>
            <person name="Zaremba-Niedzwiedzka K."/>
            <person name="Martijn J."/>
            <person name="Lind A.E."/>
            <person name="van Eijk R."/>
            <person name="Schleper C."/>
            <person name="Guy L."/>
            <person name="Ettema T.J."/>
        </authorList>
    </citation>
    <scope>NUCLEOTIDE SEQUENCE</scope>
</reference>
<protein>
    <submittedName>
        <fullName evidence="4">Uncharacterized protein</fullName>
    </submittedName>
</protein>
<dbReference type="Gene3D" id="3.40.50.1970">
    <property type="match status" value="1"/>
</dbReference>
<dbReference type="Pfam" id="PF25137">
    <property type="entry name" value="ADH_Fe_C"/>
    <property type="match status" value="1"/>
</dbReference>
<organism evidence="4">
    <name type="scientific">marine sediment metagenome</name>
    <dbReference type="NCBI Taxonomy" id="412755"/>
    <lineage>
        <taxon>unclassified sequences</taxon>
        <taxon>metagenomes</taxon>
        <taxon>ecological metagenomes</taxon>
    </lineage>
</organism>
<dbReference type="InterPro" id="IPR056798">
    <property type="entry name" value="ADH_Fe_C"/>
</dbReference>
<proteinExistence type="predicted"/>
<evidence type="ECO:0000313" key="4">
    <source>
        <dbReference type="EMBL" id="KKM70363.1"/>
    </source>
</evidence>
<feature type="domain" description="Fe-containing alcohol dehydrogenase-like C-terminal" evidence="3">
    <location>
        <begin position="251"/>
        <end position="450"/>
    </location>
</feature>
<dbReference type="GO" id="GO:0046872">
    <property type="term" value="F:metal ion binding"/>
    <property type="evidence" value="ECO:0007669"/>
    <property type="project" value="InterPro"/>
</dbReference>
<gene>
    <name evidence="4" type="ORF">LCGC14_1441490</name>
</gene>
<comment type="caution">
    <text evidence="4">The sequence shown here is derived from an EMBL/GenBank/DDBJ whole genome shotgun (WGS) entry which is preliminary data.</text>
</comment>
<name>A0A0F9JL73_9ZZZZ</name>
<evidence type="ECO:0000259" key="2">
    <source>
        <dbReference type="Pfam" id="PF00465"/>
    </source>
</evidence>